<evidence type="ECO:0000256" key="1">
    <source>
        <dbReference type="ARBA" id="ARBA00004141"/>
    </source>
</evidence>
<dbReference type="RefSeq" id="XP_002478252.1">
    <property type="nucleotide sequence ID" value="XM_002478207.1"/>
</dbReference>
<proteinExistence type="predicted"/>
<organism evidence="8 9">
    <name type="scientific">Talaromyces stipitatus (strain ATCC 10500 / CBS 375.48 / QM 6759 / NRRL 1006)</name>
    <name type="common">Penicillium stipitatum</name>
    <dbReference type="NCBI Taxonomy" id="441959"/>
    <lineage>
        <taxon>Eukaryota</taxon>
        <taxon>Fungi</taxon>
        <taxon>Dikarya</taxon>
        <taxon>Ascomycota</taxon>
        <taxon>Pezizomycotina</taxon>
        <taxon>Eurotiomycetes</taxon>
        <taxon>Eurotiomycetidae</taxon>
        <taxon>Eurotiales</taxon>
        <taxon>Trichocomaceae</taxon>
        <taxon>Talaromyces</taxon>
        <taxon>Talaromyces sect. Talaromyces</taxon>
    </lineage>
</organism>
<feature type="transmembrane region" description="Helical" evidence="6">
    <location>
        <begin position="398"/>
        <end position="419"/>
    </location>
</feature>
<dbReference type="InParanoid" id="B8M0J2"/>
<feature type="transmembrane region" description="Helical" evidence="6">
    <location>
        <begin position="153"/>
        <end position="175"/>
    </location>
</feature>
<dbReference type="VEuPathDB" id="FungiDB:TSTA_085200"/>
<dbReference type="OMA" id="FFAWEWY"/>
<sequence length="580" mass="62944">MSGVLEQPRSEETAETADESARQKPKTQDATTQQTSTAPKGFAVSTTRHQENTYLKGWRLYLTTLGLNICIYLVNVEVTIVSTSLITIANGFRSFNRTSWVVTGYLITYTGFIILWSKLSDIIGRKRSIIATMIMFIAFSGGCGASQNMDQLIILRAFQGIGSAGAYSISILICYEIVPKPALATMGAFAASSTALGFSTGPLIGGVLAQHSIWRWIFYMNLPIGGLAIGLLLLALPAKVGRRSPPHRLGWFSHLRRIDIVGAIILLTATLPLITALNEVYVQFKWPEARTIVLLVLSGVAWFVFFAWENAVTREKNVPEPIFPSRFFKNPNWMGMLLVTFFVGMPSNMVVVMLPERFQIVGGISALNAGVRLLAFSAVSAISAGISGIVSKKFRVPFIYLLLFSSVLHTVGVAMLATLPETKDYPTVGYVYEALAGAGVGTTFGILILATPFVVEPRDIGTLASTLVHMTGLTKPAVATGAIIQFRFLGGAIGLAIGSNVLNCMLETRLTGILPPELLQALLHNTAIMETLPETQREIVQSVFAHAYTVQFRIMIGIAAAQFPASLLMWRKGGQITALE</sequence>
<feature type="transmembrane region" description="Helical" evidence="6">
    <location>
        <begin position="98"/>
        <end position="116"/>
    </location>
</feature>
<dbReference type="eggNOG" id="KOG0254">
    <property type="taxonomic scope" value="Eukaryota"/>
</dbReference>
<feature type="transmembrane region" description="Helical" evidence="6">
    <location>
        <begin position="431"/>
        <end position="455"/>
    </location>
</feature>
<gene>
    <name evidence="8" type="ORF">TSTA_085200</name>
</gene>
<evidence type="ECO:0000256" key="6">
    <source>
        <dbReference type="SAM" id="Phobius"/>
    </source>
</evidence>
<dbReference type="GO" id="GO:0022857">
    <property type="term" value="F:transmembrane transporter activity"/>
    <property type="evidence" value="ECO:0007669"/>
    <property type="project" value="InterPro"/>
</dbReference>
<dbReference type="PANTHER" id="PTHR23501">
    <property type="entry name" value="MAJOR FACILITATOR SUPERFAMILY"/>
    <property type="match status" value="1"/>
</dbReference>
<evidence type="ECO:0000313" key="9">
    <source>
        <dbReference type="Proteomes" id="UP000001745"/>
    </source>
</evidence>
<dbReference type="Pfam" id="PF07690">
    <property type="entry name" value="MFS_1"/>
    <property type="match status" value="1"/>
</dbReference>
<dbReference type="Proteomes" id="UP000001745">
    <property type="component" value="Unassembled WGS sequence"/>
</dbReference>
<dbReference type="EMBL" id="EQ962653">
    <property type="protein sequence ID" value="EED21289.1"/>
    <property type="molecule type" value="Genomic_DNA"/>
</dbReference>
<dbReference type="InterPro" id="IPR036259">
    <property type="entry name" value="MFS_trans_sf"/>
</dbReference>
<evidence type="ECO:0000256" key="2">
    <source>
        <dbReference type="ARBA" id="ARBA00022692"/>
    </source>
</evidence>
<evidence type="ECO:0000259" key="7">
    <source>
        <dbReference type="PROSITE" id="PS50850"/>
    </source>
</evidence>
<feature type="transmembrane region" description="Helical" evidence="6">
    <location>
        <begin position="128"/>
        <end position="147"/>
    </location>
</feature>
<evidence type="ECO:0000313" key="8">
    <source>
        <dbReference type="EMBL" id="EED21289.1"/>
    </source>
</evidence>
<feature type="transmembrane region" description="Helical" evidence="6">
    <location>
        <begin position="258"/>
        <end position="277"/>
    </location>
</feature>
<name>B8M0J2_TALSN</name>
<dbReference type="GeneID" id="8106126"/>
<feature type="transmembrane region" description="Helical" evidence="6">
    <location>
        <begin position="60"/>
        <end position="86"/>
    </location>
</feature>
<feature type="transmembrane region" description="Helical" evidence="6">
    <location>
        <begin position="289"/>
        <end position="312"/>
    </location>
</feature>
<evidence type="ECO:0000256" key="4">
    <source>
        <dbReference type="ARBA" id="ARBA00023136"/>
    </source>
</evidence>
<reference evidence="9" key="1">
    <citation type="journal article" date="2015" name="Genome Announc.">
        <title>Genome sequence of the AIDS-associated pathogen Penicillium marneffei (ATCC18224) and its near taxonomic relative Talaromyces stipitatus (ATCC10500).</title>
        <authorList>
            <person name="Nierman W.C."/>
            <person name="Fedorova-Abrams N.D."/>
            <person name="Andrianopoulos A."/>
        </authorList>
    </citation>
    <scope>NUCLEOTIDE SEQUENCE [LARGE SCALE GENOMIC DNA]</scope>
    <source>
        <strain evidence="9">ATCC 10500 / CBS 375.48 / QM 6759 / NRRL 1006</strain>
    </source>
</reference>
<feature type="transmembrane region" description="Helical" evidence="6">
    <location>
        <begin position="333"/>
        <end position="354"/>
    </location>
</feature>
<keyword evidence="9" id="KW-1185">Reference proteome</keyword>
<dbReference type="PhylomeDB" id="B8M0J2"/>
<accession>B8M0J2</accession>
<dbReference type="OrthoDB" id="440553at2759"/>
<comment type="subcellular location">
    <subcellularLocation>
        <location evidence="1">Membrane</location>
        <topology evidence="1">Multi-pass membrane protein</topology>
    </subcellularLocation>
</comment>
<keyword evidence="2 6" id="KW-0812">Transmembrane</keyword>
<dbReference type="InterPro" id="IPR020846">
    <property type="entry name" value="MFS_dom"/>
</dbReference>
<evidence type="ECO:0000256" key="5">
    <source>
        <dbReference type="SAM" id="MobiDB-lite"/>
    </source>
</evidence>
<feature type="domain" description="Major facilitator superfamily (MFS) profile" evidence="7">
    <location>
        <begin position="63"/>
        <end position="536"/>
    </location>
</feature>
<dbReference type="AlphaFoldDB" id="B8M0J2"/>
<feature type="transmembrane region" description="Helical" evidence="6">
    <location>
        <begin position="360"/>
        <end position="386"/>
    </location>
</feature>
<dbReference type="Gene3D" id="1.20.1250.20">
    <property type="entry name" value="MFS general substrate transporter like domains"/>
    <property type="match status" value="1"/>
</dbReference>
<dbReference type="GO" id="GO:0005886">
    <property type="term" value="C:plasma membrane"/>
    <property type="evidence" value="ECO:0007669"/>
    <property type="project" value="TreeGrafter"/>
</dbReference>
<dbReference type="InterPro" id="IPR011701">
    <property type="entry name" value="MFS"/>
</dbReference>
<dbReference type="HOGENOM" id="CLU_000960_22_2_1"/>
<feature type="transmembrane region" description="Helical" evidence="6">
    <location>
        <begin position="182"/>
        <end position="204"/>
    </location>
</feature>
<feature type="transmembrane region" description="Helical" evidence="6">
    <location>
        <begin position="476"/>
        <end position="497"/>
    </location>
</feature>
<keyword evidence="4 6" id="KW-0472">Membrane</keyword>
<feature type="region of interest" description="Disordered" evidence="5">
    <location>
        <begin position="1"/>
        <end position="42"/>
    </location>
</feature>
<dbReference type="Gene3D" id="1.20.1720.10">
    <property type="entry name" value="Multidrug resistance protein D"/>
    <property type="match status" value="1"/>
</dbReference>
<dbReference type="PROSITE" id="PS50850">
    <property type="entry name" value="MFS"/>
    <property type="match status" value="1"/>
</dbReference>
<evidence type="ECO:0000256" key="3">
    <source>
        <dbReference type="ARBA" id="ARBA00022989"/>
    </source>
</evidence>
<dbReference type="SUPFAM" id="SSF103473">
    <property type="entry name" value="MFS general substrate transporter"/>
    <property type="match status" value="1"/>
</dbReference>
<feature type="compositionally biased region" description="Low complexity" evidence="5">
    <location>
        <begin position="28"/>
        <end position="38"/>
    </location>
</feature>
<protein>
    <submittedName>
        <fullName evidence="8">Efflux pump antibiotic resistance protein, putative</fullName>
    </submittedName>
</protein>
<feature type="transmembrane region" description="Helical" evidence="6">
    <location>
        <begin position="216"/>
        <end position="237"/>
    </location>
</feature>
<dbReference type="PANTHER" id="PTHR23501:SF43">
    <property type="entry name" value="MULTIDRUG TRANSPORTER, PUTATIVE (AFU_ORTHOLOGUE AFUA_6G03040)-RELATED"/>
    <property type="match status" value="1"/>
</dbReference>
<keyword evidence="3 6" id="KW-1133">Transmembrane helix</keyword>